<keyword evidence="6" id="KW-0627">Porphyrin biosynthesis</keyword>
<keyword evidence="5" id="KW-0808">Transferase</keyword>
<evidence type="ECO:0000256" key="7">
    <source>
        <dbReference type="ARBA" id="ARBA00033064"/>
    </source>
</evidence>
<dbReference type="GO" id="GO:0006782">
    <property type="term" value="P:protoporphyrinogen IX biosynthetic process"/>
    <property type="evidence" value="ECO:0007669"/>
    <property type="project" value="UniProtKB-UniPathway"/>
</dbReference>
<dbReference type="GO" id="GO:0004418">
    <property type="term" value="F:hydroxymethylbilane synthase activity"/>
    <property type="evidence" value="ECO:0007669"/>
    <property type="project" value="UniProtKB-EC"/>
</dbReference>
<dbReference type="PANTHER" id="PTHR11557:SF0">
    <property type="entry name" value="PORPHOBILINOGEN DEAMINASE"/>
    <property type="match status" value="1"/>
</dbReference>
<dbReference type="InterPro" id="IPR022418">
    <property type="entry name" value="Porphobilinogen_deaminase_C"/>
</dbReference>
<dbReference type="Gene3D" id="3.40.190.10">
    <property type="entry name" value="Periplasmic binding protein-like II"/>
    <property type="match status" value="2"/>
</dbReference>
<evidence type="ECO:0000259" key="8">
    <source>
        <dbReference type="Pfam" id="PF01379"/>
    </source>
</evidence>
<accession>A0A1A9ZBT7</accession>
<evidence type="ECO:0000313" key="11">
    <source>
        <dbReference type="Proteomes" id="UP000092445"/>
    </source>
</evidence>
<comment type="pathway">
    <text evidence="2">Porphyrin-containing compound metabolism; protoporphyrin-IX biosynthesis; coproporphyrinogen-III from 5-aminolevulinate: step 2/4.</text>
</comment>
<dbReference type="VEuPathDB" id="VectorBase:GPAI009878"/>
<dbReference type="InterPro" id="IPR036803">
    <property type="entry name" value="Porphobilinogen_deaminase_C_sf"/>
</dbReference>
<dbReference type="Gene3D" id="3.30.160.40">
    <property type="entry name" value="Porphobilinogen deaminase, C-terminal domain"/>
    <property type="match status" value="2"/>
</dbReference>
<dbReference type="SUPFAM" id="SSF53850">
    <property type="entry name" value="Periplasmic binding protein-like II"/>
    <property type="match status" value="1"/>
</dbReference>
<dbReference type="EC" id="2.5.1.61" evidence="4"/>
<comment type="cofactor">
    <cofactor evidence="1">
        <name>dipyrromethane</name>
        <dbReference type="ChEBI" id="CHEBI:60342"/>
    </cofactor>
</comment>
<dbReference type="PROSITE" id="PS00533">
    <property type="entry name" value="PORPHOBILINOGEN_DEAM"/>
    <property type="match status" value="1"/>
</dbReference>
<dbReference type="InterPro" id="IPR000860">
    <property type="entry name" value="HemC"/>
</dbReference>
<comment type="similarity">
    <text evidence="3">Belongs to the HMBS family.</text>
</comment>
<sequence length="560" mass="62414">MASKERIRVGSRKSEQRPDGNWKLFNRFNLAVKQTQYVIDRLQKSHPKKKFEIRTMTTIGDRILNKSLPKIGEKSLFTRDLEDALENGEIDLIVHSLKDLPTTLPNGMIIGAVLTREDPRDALVLKQKFDKNTTLGDLPKGSVIGTSSLRRTAQLRRRFPDLTVCDIRGNLNTRLGKLDADDSKFSGIILAYAGLARMGWKSRINQKLEPSELLYAVGQGALAVECRAKDIEILEMLGSVMCDVKTACCVLAERSFLKTLGGGCSAPVAVVSEFNGKLRLDGAVWSLDGTTEIRDKISHPMDVEKDKTIDIIINTGIEDEPPRKKTRLNDTTTKALGIGNTIPTPVIDNTNFKKLSKGFDIKDLVEKHVSLVKDCPVKSSKLPKHENAELREKNNAEIVHANQLPTDIGLDFMGQCPFVNDDMKIAHAISDKCPIKSKFDQKDWTNIPTSSKCPFTSLLNANTESISHIISDSAHKANLSSQKMTMNDVTEKCKQKTDQANNNVNENVFCGIYQHSLPPHNRELYEKSRKLGQMLAEQLIEKGAWDVMKSAQSEIHAKPS</sequence>
<dbReference type="FunFam" id="3.40.190.10:FF:000005">
    <property type="entry name" value="Porphobilinogen deaminase"/>
    <property type="match status" value="1"/>
</dbReference>
<evidence type="ECO:0000256" key="6">
    <source>
        <dbReference type="ARBA" id="ARBA00023244"/>
    </source>
</evidence>
<dbReference type="EnsemblMetazoa" id="GPAI009878-RA">
    <property type="protein sequence ID" value="GPAI009878-PA"/>
    <property type="gene ID" value="GPAI009878"/>
</dbReference>
<reference evidence="11" key="1">
    <citation type="submission" date="2014-03" db="EMBL/GenBank/DDBJ databases">
        <authorList>
            <person name="Aksoy S."/>
            <person name="Warren W."/>
            <person name="Wilson R.K."/>
        </authorList>
    </citation>
    <scope>NUCLEOTIDE SEQUENCE [LARGE SCALE GENOMIC DNA]</scope>
    <source>
        <strain evidence="11">IAEA</strain>
    </source>
</reference>
<dbReference type="PRINTS" id="PR00151">
    <property type="entry name" value="PORPHBDMNASE"/>
</dbReference>
<proteinExistence type="inferred from homology"/>
<evidence type="ECO:0000256" key="2">
    <source>
        <dbReference type="ARBA" id="ARBA00004735"/>
    </source>
</evidence>
<dbReference type="Proteomes" id="UP000092445">
    <property type="component" value="Unassembled WGS sequence"/>
</dbReference>
<dbReference type="CDD" id="cd13645">
    <property type="entry name" value="PBP2_HuPBGD_like"/>
    <property type="match status" value="1"/>
</dbReference>
<dbReference type="Pfam" id="PF01379">
    <property type="entry name" value="Porphobil_deam"/>
    <property type="match status" value="1"/>
</dbReference>
<evidence type="ECO:0000256" key="4">
    <source>
        <dbReference type="ARBA" id="ARBA00012655"/>
    </source>
</evidence>
<dbReference type="InterPro" id="IPR022417">
    <property type="entry name" value="Porphobilin_deaminase_N"/>
</dbReference>
<evidence type="ECO:0000256" key="3">
    <source>
        <dbReference type="ARBA" id="ARBA00005638"/>
    </source>
</evidence>
<name>A0A1A9ZBT7_GLOPL</name>
<dbReference type="AlphaFoldDB" id="A0A1A9ZBT7"/>
<feature type="domain" description="Porphobilinogen deaminase N-terminal" evidence="8">
    <location>
        <begin position="29"/>
        <end position="234"/>
    </location>
</feature>
<evidence type="ECO:0000259" key="9">
    <source>
        <dbReference type="Pfam" id="PF03900"/>
    </source>
</evidence>
<dbReference type="UniPathway" id="UPA00251">
    <property type="reaction ID" value="UER00319"/>
</dbReference>
<dbReference type="STRING" id="7398.A0A1A9ZBT7"/>
<feature type="domain" description="Porphobilinogen deaminase C-terminal" evidence="9">
    <location>
        <begin position="248"/>
        <end position="301"/>
    </location>
</feature>
<evidence type="ECO:0000313" key="10">
    <source>
        <dbReference type="EnsemblMetazoa" id="GPAI009878-PA"/>
    </source>
</evidence>
<reference evidence="10" key="2">
    <citation type="submission" date="2020-05" db="UniProtKB">
        <authorList>
            <consortium name="EnsemblMetazoa"/>
        </authorList>
    </citation>
    <scope>IDENTIFICATION</scope>
    <source>
        <strain evidence="10">IAEA</strain>
    </source>
</reference>
<dbReference type="SUPFAM" id="SSF54782">
    <property type="entry name" value="Porphobilinogen deaminase (hydroxymethylbilane synthase), C-terminal domain"/>
    <property type="match status" value="1"/>
</dbReference>
<dbReference type="InterPro" id="IPR022419">
    <property type="entry name" value="Porphobilin_deaminase_cofac_BS"/>
</dbReference>
<evidence type="ECO:0000256" key="1">
    <source>
        <dbReference type="ARBA" id="ARBA00001916"/>
    </source>
</evidence>
<protein>
    <recommendedName>
        <fullName evidence="4">hydroxymethylbilane synthase</fullName>
        <ecNumber evidence="4">2.5.1.61</ecNumber>
    </recommendedName>
    <alternativeName>
        <fullName evidence="7">Hydroxymethylbilane synthase</fullName>
    </alternativeName>
</protein>
<dbReference type="Pfam" id="PF03900">
    <property type="entry name" value="Porphobil_deamC"/>
    <property type="match status" value="1"/>
</dbReference>
<dbReference type="PANTHER" id="PTHR11557">
    <property type="entry name" value="PORPHOBILINOGEN DEAMINASE"/>
    <property type="match status" value="1"/>
</dbReference>
<organism evidence="10 11">
    <name type="scientific">Glossina pallidipes</name>
    <name type="common">Tsetse fly</name>
    <dbReference type="NCBI Taxonomy" id="7398"/>
    <lineage>
        <taxon>Eukaryota</taxon>
        <taxon>Metazoa</taxon>
        <taxon>Ecdysozoa</taxon>
        <taxon>Arthropoda</taxon>
        <taxon>Hexapoda</taxon>
        <taxon>Insecta</taxon>
        <taxon>Pterygota</taxon>
        <taxon>Neoptera</taxon>
        <taxon>Endopterygota</taxon>
        <taxon>Diptera</taxon>
        <taxon>Brachycera</taxon>
        <taxon>Muscomorpha</taxon>
        <taxon>Hippoboscoidea</taxon>
        <taxon>Glossinidae</taxon>
        <taxon>Glossina</taxon>
    </lineage>
</organism>
<keyword evidence="11" id="KW-1185">Reference proteome</keyword>
<dbReference type="GO" id="GO:0005737">
    <property type="term" value="C:cytoplasm"/>
    <property type="evidence" value="ECO:0007669"/>
    <property type="project" value="TreeGrafter"/>
</dbReference>
<dbReference type="NCBIfam" id="TIGR00212">
    <property type="entry name" value="hemC"/>
    <property type="match status" value="1"/>
</dbReference>
<evidence type="ECO:0000256" key="5">
    <source>
        <dbReference type="ARBA" id="ARBA00022679"/>
    </source>
</evidence>